<reference evidence="2 3" key="1">
    <citation type="submission" date="2017-12" db="EMBL/GenBank/DDBJ databases">
        <title>Sequencing, de novo assembly and annotation of complete genome of a new Thraustochytrid species, strain FCC1311.</title>
        <authorList>
            <person name="Sedici K."/>
            <person name="Godart F."/>
            <person name="Aiese Cigliano R."/>
            <person name="Sanseverino W."/>
            <person name="Barakat M."/>
            <person name="Ortet P."/>
            <person name="Marechal E."/>
            <person name="Cagnac O."/>
            <person name="Amato A."/>
        </authorList>
    </citation>
    <scope>NUCLEOTIDE SEQUENCE [LARGE SCALE GENOMIC DNA]</scope>
</reference>
<gene>
    <name evidence="2" type="ORF">FCC1311_062882</name>
</gene>
<dbReference type="InParanoid" id="A0A2R5GK17"/>
<keyword evidence="3" id="KW-1185">Reference proteome</keyword>
<evidence type="ECO:0000313" key="3">
    <source>
        <dbReference type="Proteomes" id="UP000241890"/>
    </source>
</evidence>
<protein>
    <submittedName>
        <fullName evidence="2">Uncharacterized protein</fullName>
    </submittedName>
</protein>
<feature type="region of interest" description="Disordered" evidence="1">
    <location>
        <begin position="1"/>
        <end position="63"/>
    </location>
</feature>
<dbReference type="EMBL" id="BEYU01000070">
    <property type="protein sequence ID" value="GBG30068.1"/>
    <property type="molecule type" value="Genomic_DNA"/>
</dbReference>
<comment type="caution">
    <text evidence="2">The sequence shown here is derived from an EMBL/GenBank/DDBJ whole genome shotgun (WGS) entry which is preliminary data.</text>
</comment>
<feature type="compositionally biased region" description="Acidic residues" evidence="1">
    <location>
        <begin position="10"/>
        <end position="63"/>
    </location>
</feature>
<proteinExistence type="predicted"/>
<evidence type="ECO:0000313" key="2">
    <source>
        <dbReference type="EMBL" id="GBG30068.1"/>
    </source>
</evidence>
<dbReference type="Proteomes" id="UP000241890">
    <property type="component" value="Unassembled WGS sequence"/>
</dbReference>
<organism evidence="2 3">
    <name type="scientific">Hondaea fermentalgiana</name>
    <dbReference type="NCBI Taxonomy" id="2315210"/>
    <lineage>
        <taxon>Eukaryota</taxon>
        <taxon>Sar</taxon>
        <taxon>Stramenopiles</taxon>
        <taxon>Bigyra</taxon>
        <taxon>Labyrinthulomycetes</taxon>
        <taxon>Thraustochytrida</taxon>
        <taxon>Thraustochytriidae</taxon>
        <taxon>Hondaea</taxon>
    </lineage>
</organism>
<sequence>MGSAKIASVEYDDSESYELESESEPELGSESDAESDASESDSESDSEDEDAEEAVLPDAEEDVADCAFRADVVVAAG</sequence>
<evidence type="ECO:0000256" key="1">
    <source>
        <dbReference type="SAM" id="MobiDB-lite"/>
    </source>
</evidence>
<accession>A0A2R5GK17</accession>
<name>A0A2R5GK17_9STRA</name>
<dbReference type="AlphaFoldDB" id="A0A2R5GK17"/>